<dbReference type="InterPro" id="IPR050807">
    <property type="entry name" value="TransReg_Diox_bact_type"/>
</dbReference>
<keyword evidence="4" id="KW-1185">Reference proteome</keyword>
<dbReference type="InterPro" id="IPR010982">
    <property type="entry name" value="Lambda_DNA-bd_dom_sf"/>
</dbReference>
<dbReference type="SMART" id="SM00530">
    <property type="entry name" value="HTH_XRE"/>
    <property type="match status" value="1"/>
</dbReference>
<dbReference type="Pfam" id="PF01381">
    <property type="entry name" value="HTH_3"/>
    <property type="match status" value="1"/>
</dbReference>
<accession>A0ABW8IMB2</accession>
<dbReference type="Gene3D" id="1.10.260.40">
    <property type="entry name" value="lambda repressor-like DNA-binding domains"/>
    <property type="match status" value="1"/>
</dbReference>
<evidence type="ECO:0000313" key="4">
    <source>
        <dbReference type="Proteomes" id="UP001620409"/>
    </source>
</evidence>
<organism evidence="3 4">
    <name type="scientific">Dyella humi</name>
    <dbReference type="NCBI Taxonomy" id="1770547"/>
    <lineage>
        <taxon>Bacteria</taxon>
        <taxon>Pseudomonadati</taxon>
        <taxon>Pseudomonadota</taxon>
        <taxon>Gammaproteobacteria</taxon>
        <taxon>Lysobacterales</taxon>
        <taxon>Rhodanobacteraceae</taxon>
        <taxon>Dyella</taxon>
    </lineage>
</organism>
<dbReference type="CDD" id="cd02209">
    <property type="entry name" value="cupin_XRE_C"/>
    <property type="match status" value="1"/>
</dbReference>
<dbReference type="CDD" id="cd00093">
    <property type="entry name" value="HTH_XRE"/>
    <property type="match status" value="1"/>
</dbReference>
<comment type="caution">
    <text evidence="3">The sequence shown here is derived from an EMBL/GenBank/DDBJ whole genome shotgun (WGS) entry which is preliminary data.</text>
</comment>
<dbReference type="PROSITE" id="PS50943">
    <property type="entry name" value="HTH_CROC1"/>
    <property type="match status" value="1"/>
</dbReference>
<dbReference type="Proteomes" id="UP001620409">
    <property type="component" value="Unassembled WGS sequence"/>
</dbReference>
<protein>
    <submittedName>
        <fullName evidence="3">Helix-turn-helix domain-containing protein</fullName>
    </submittedName>
</protein>
<dbReference type="PANTHER" id="PTHR46797:SF10">
    <property type="entry name" value="BLR1115 PROTEIN"/>
    <property type="match status" value="1"/>
</dbReference>
<feature type="domain" description="HTH cro/C1-type" evidence="2">
    <location>
        <begin position="15"/>
        <end position="69"/>
    </location>
</feature>
<sequence length="187" mass="20413">MAEIADIDASLARRLRLEREARGWSLADVAERSGVSKAMISKIERAEVSATAALLVRLSSAFGLTLAGLLVRAEEQDGRLSRAKHQPLWTDPETGYIRRQILALPNHPIELADIELPAGRSVNFPAHSFALIRQAVWARSGSLTIVEGGERHVLRAGDCLAFGAPSDVTFANETGQPCRYVVALYRQ</sequence>
<dbReference type="InterPro" id="IPR001387">
    <property type="entry name" value="Cro/C1-type_HTH"/>
</dbReference>
<dbReference type="EMBL" id="JADIKI010000023">
    <property type="protein sequence ID" value="MFK2855869.1"/>
    <property type="molecule type" value="Genomic_DNA"/>
</dbReference>
<proteinExistence type="predicted"/>
<dbReference type="RefSeq" id="WP_380013515.1">
    <property type="nucleotide sequence ID" value="NZ_JADIKI010000023.1"/>
</dbReference>
<gene>
    <name evidence="3" type="ORF">ISP18_14800</name>
</gene>
<evidence type="ECO:0000256" key="1">
    <source>
        <dbReference type="ARBA" id="ARBA00023125"/>
    </source>
</evidence>
<dbReference type="SUPFAM" id="SSF47413">
    <property type="entry name" value="lambda repressor-like DNA-binding domains"/>
    <property type="match status" value="1"/>
</dbReference>
<dbReference type="Gene3D" id="2.60.120.10">
    <property type="entry name" value="Jelly Rolls"/>
    <property type="match status" value="1"/>
</dbReference>
<name>A0ABW8IMB2_9GAMM</name>
<evidence type="ECO:0000313" key="3">
    <source>
        <dbReference type="EMBL" id="MFK2855869.1"/>
    </source>
</evidence>
<dbReference type="InterPro" id="IPR014710">
    <property type="entry name" value="RmlC-like_jellyroll"/>
</dbReference>
<reference evidence="3 4" key="1">
    <citation type="submission" date="2020-10" db="EMBL/GenBank/DDBJ databases">
        <title>Phylogeny of dyella-like bacteria.</title>
        <authorList>
            <person name="Fu J."/>
        </authorList>
    </citation>
    <scope>NUCLEOTIDE SEQUENCE [LARGE SCALE GENOMIC DNA]</scope>
    <source>
        <strain evidence="3 4">DHG40</strain>
    </source>
</reference>
<dbReference type="SUPFAM" id="SSF51182">
    <property type="entry name" value="RmlC-like cupins"/>
    <property type="match status" value="1"/>
</dbReference>
<keyword evidence="1" id="KW-0238">DNA-binding</keyword>
<dbReference type="InterPro" id="IPR011051">
    <property type="entry name" value="RmlC_Cupin_sf"/>
</dbReference>
<dbReference type="PANTHER" id="PTHR46797">
    <property type="entry name" value="HTH-TYPE TRANSCRIPTIONAL REGULATOR"/>
    <property type="match status" value="1"/>
</dbReference>
<evidence type="ECO:0000259" key="2">
    <source>
        <dbReference type="PROSITE" id="PS50943"/>
    </source>
</evidence>